<keyword evidence="2" id="KW-1185">Reference proteome</keyword>
<sequence>MTGDEVGDDFDWLDGENCVTCGMHWADCEC</sequence>
<accession>A0A4R6NYF8</accession>
<reference evidence="1 2" key="1">
    <citation type="submission" date="2019-03" db="EMBL/GenBank/DDBJ databases">
        <title>Genomic Encyclopedia of Type Strains, Phase IV (KMG-IV): sequencing the most valuable type-strain genomes for metagenomic binning, comparative biology and taxonomic classification.</title>
        <authorList>
            <person name="Goeker M."/>
        </authorList>
    </citation>
    <scope>NUCLEOTIDE SEQUENCE [LARGE SCALE GENOMIC DNA]</scope>
    <source>
        <strain evidence="1 2">DSM 44496</strain>
    </source>
</reference>
<dbReference type="Proteomes" id="UP000295087">
    <property type="component" value="Unassembled WGS sequence"/>
</dbReference>
<proteinExistence type="predicted"/>
<protein>
    <submittedName>
        <fullName evidence="1">Uncharacterized protein</fullName>
    </submittedName>
</protein>
<organism evidence="1 2">
    <name type="scientific">Nocardia ignorata</name>
    <dbReference type="NCBI Taxonomy" id="145285"/>
    <lineage>
        <taxon>Bacteria</taxon>
        <taxon>Bacillati</taxon>
        <taxon>Actinomycetota</taxon>
        <taxon>Actinomycetes</taxon>
        <taxon>Mycobacteriales</taxon>
        <taxon>Nocardiaceae</taxon>
        <taxon>Nocardia</taxon>
    </lineage>
</organism>
<evidence type="ECO:0000313" key="1">
    <source>
        <dbReference type="EMBL" id="TDP29806.1"/>
    </source>
</evidence>
<name>A0A4R6NYF8_NOCIG</name>
<comment type="caution">
    <text evidence="1">The sequence shown here is derived from an EMBL/GenBank/DDBJ whole genome shotgun (WGS) entry which is preliminary data.</text>
</comment>
<gene>
    <name evidence="1" type="ORF">DFR75_11274</name>
</gene>
<evidence type="ECO:0000313" key="2">
    <source>
        <dbReference type="Proteomes" id="UP000295087"/>
    </source>
</evidence>
<dbReference type="EMBL" id="SNXK01000012">
    <property type="protein sequence ID" value="TDP29806.1"/>
    <property type="molecule type" value="Genomic_DNA"/>
</dbReference>
<dbReference type="AlphaFoldDB" id="A0A4R6NYF8"/>